<evidence type="ECO:0000313" key="3">
    <source>
        <dbReference type="EnsemblMetazoa" id="MESCA008672-PA"/>
    </source>
</evidence>
<dbReference type="Pfam" id="PF00169">
    <property type="entry name" value="PH"/>
    <property type="match status" value="1"/>
</dbReference>
<dbReference type="STRING" id="36166.T1GXW1"/>
<feature type="domain" description="PH" evidence="2">
    <location>
        <begin position="22"/>
        <end position="136"/>
    </location>
</feature>
<dbReference type="FunFam" id="2.30.29.30:FF:000111">
    <property type="entry name" value="anillin isoform X1"/>
    <property type="match status" value="1"/>
</dbReference>
<dbReference type="GO" id="GO:0000281">
    <property type="term" value="P:mitotic cytokinesis"/>
    <property type="evidence" value="ECO:0007669"/>
    <property type="project" value="TreeGrafter"/>
</dbReference>
<dbReference type="InterPro" id="IPR011993">
    <property type="entry name" value="PH-like_dom_sf"/>
</dbReference>
<evidence type="ECO:0000259" key="2">
    <source>
        <dbReference type="PROSITE" id="PS50003"/>
    </source>
</evidence>
<dbReference type="Proteomes" id="UP000015102">
    <property type="component" value="Unassembled WGS sequence"/>
</dbReference>
<dbReference type="InterPro" id="IPR037840">
    <property type="entry name" value="PH_Anillin"/>
</dbReference>
<dbReference type="CDD" id="cd01263">
    <property type="entry name" value="PH_anillin"/>
    <property type="match status" value="1"/>
</dbReference>
<dbReference type="InterPro" id="IPR051364">
    <property type="entry name" value="Cytokinesis/Rho-signaling"/>
</dbReference>
<dbReference type="Gene3D" id="2.30.29.30">
    <property type="entry name" value="Pleckstrin-homology domain (PH domain)/Phosphotyrosine-binding domain (PTB)"/>
    <property type="match status" value="1"/>
</dbReference>
<dbReference type="EnsemblMetazoa" id="MESCA008672-RA">
    <property type="protein sequence ID" value="MESCA008672-PA"/>
    <property type="gene ID" value="MESCA008672"/>
</dbReference>
<sequence length="136" mass="15562">MSPISPLDGTVNMKLDCELEIFVEYQGFLTMFEEISGFGAWHRRWCRLNGHILNYWKYPDDEKKRAPIGSIDLSSCSSTIIQTAPRDICARLNTILVECSRPHQDSDMESLVVVPRGRITIVRSLLSADTKEERDE</sequence>
<dbReference type="GO" id="GO:0031106">
    <property type="term" value="P:septin ring organization"/>
    <property type="evidence" value="ECO:0007669"/>
    <property type="project" value="TreeGrafter"/>
</dbReference>
<dbReference type="InterPro" id="IPR001849">
    <property type="entry name" value="PH_domain"/>
</dbReference>
<dbReference type="GO" id="GO:0000915">
    <property type="term" value="P:actomyosin contractile ring assembly"/>
    <property type="evidence" value="ECO:0007669"/>
    <property type="project" value="TreeGrafter"/>
</dbReference>
<dbReference type="HOGENOM" id="CLU_1880604_0_0_1"/>
<dbReference type="PROSITE" id="PS50003">
    <property type="entry name" value="PH_DOMAIN"/>
    <property type="match status" value="1"/>
</dbReference>
<reference evidence="4" key="1">
    <citation type="submission" date="2013-02" db="EMBL/GenBank/DDBJ databases">
        <authorList>
            <person name="Hughes D."/>
        </authorList>
    </citation>
    <scope>NUCLEOTIDE SEQUENCE</scope>
    <source>
        <strain>Durham</strain>
        <strain evidence="4">NC isolate 2 -- Noor lab</strain>
    </source>
</reference>
<proteinExistence type="predicted"/>
<dbReference type="EMBL" id="CAQQ02196061">
    <property type="status" value="NOT_ANNOTATED_CDS"/>
    <property type="molecule type" value="Genomic_DNA"/>
</dbReference>
<accession>T1GXW1</accession>
<dbReference type="AlphaFoldDB" id="T1GXW1"/>
<dbReference type="PANTHER" id="PTHR21538">
    <property type="entry name" value="ANILLIN/RHOTEKIN RTKN"/>
    <property type="match status" value="1"/>
</dbReference>
<protein>
    <recommendedName>
        <fullName evidence="2">PH domain-containing protein</fullName>
    </recommendedName>
</protein>
<keyword evidence="4" id="KW-1185">Reference proteome</keyword>
<dbReference type="SUPFAM" id="SSF50729">
    <property type="entry name" value="PH domain-like"/>
    <property type="match status" value="1"/>
</dbReference>
<dbReference type="PANTHER" id="PTHR21538:SF23">
    <property type="entry name" value="ANILLIN"/>
    <property type="match status" value="1"/>
</dbReference>
<name>T1GXW1_MEGSC</name>
<reference evidence="3" key="2">
    <citation type="submission" date="2015-06" db="UniProtKB">
        <authorList>
            <consortium name="EnsemblMetazoa"/>
        </authorList>
    </citation>
    <scope>IDENTIFICATION</scope>
</reference>
<dbReference type="GO" id="GO:0005826">
    <property type="term" value="C:actomyosin contractile ring"/>
    <property type="evidence" value="ECO:0007669"/>
    <property type="project" value="TreeGrafter"/>
</dbReference>
<evidence type="ECO:0000256" key="1">
    <source>
        <dbReference type="ARBA" id="ARBA00023054"/>
    </source>
</evidence>
<evidence type="ECO:0000313" key="4">
    <source>
        <dbReference type="Proteomes" id="UP000015102"/>
    </source>
</evidence>
<dbReference type="OMA" id="GRINLAC"/>
<keyword evidence="1" id="KW-0175">Coiled coil</keyword>
<organism evidence="3 4">
    <name type="scientific">Megaselia scalaris</name>
    <name type="common">Humpbacked fly</name>
    <name type="synonym">Phora scalaris</name>
    <dbReference type="NCBI Taxonomy" id="36166"/>
    <lineage>
        <taxon>Eukaryota</taxon>
        <taxon>Metazoa</taxon>
        <taxon>Ecdysozoa</taxon>
        <taxon>Arthropoda</taxon>
        <taxon>Hexapoda</taxon>
        <taxon>Insecta</taxon>
        <taxon>Pterygota</taxon>
        <taxon>Neoptera</taxon>
        <taxon>Endopterygota</taxon>
        <taxon>Diptera</taxon>
        <taxon>Brachycera</taxon>
        <taxon>Muscomorpha</taxon>
        <taxon>Platypezoidea</taxon>
        <taxon>Phoridae</taxon>
        <taxon>Megaseliini</taxon>
        <taxon>Megaselia</taxon>
    </lineage>
</organism>